<gene>
    <name evidence="3" type="ORF">HPS55_00260</name>
</gene>
<sequence length="568" mass="65299">MKSFYTIKRYITVFIIILFGINPDIYAQFHIRKHEVRAVWLTTIGGLDWPHSYARSERSIASQKQELCNILDRLKAANINTVLLQTRIRGTVIYPSSYEPWDGCLSGIPGISPGYDALEFATEECHKRGMELHAWVVTIPVGKWNKEGCKKLRAKYPSMIKRIGDEGYMNPERKETGEYLAKICREITENYDIDGIHLDYIRYPETWQGPIDRVHGRDNITRIVRQISNTVKTVKPWVKMSCSPIGKYDDLTRYRSYGWNARTKVCQDAQAWLRDGLMDELFPMMYFRGDQFYPFALDWKENDYGRIISIGLGIYFMSPKEKDWDLDVITRQMNVLRSQGMGHAYFRSKFFTDNLKGIYDIAKTDIDNYPALIPAMTWQSSVKPMPPMQLTVTVTDEGDLLAWSGAQDMSDGPYLMYNIYSSTEYPVNTEDARNIIAARYRNESAIIPRKKHSAPLYYAVTATDRYGNESNPATIPSNEETDLKSCLPLLENNGITLQAPDKGKVLDADYLMIETLQGNIIATRPYCETGIDISEIPEGMYVLKSLGRKGIGHRMGHFTIKRPHNRQY</sequence>
<dbReference type="InterPro" id="IPR003790">
    <property type="entry name" value="GHL10"/>
</dbReference>
<comment type="caution">
    <text evidence="3">The sequence shown here is derived from an EMBL/GenBank/DDBJ whole genome shotgun (WGS) entry which is preliminary data.</text>
</comment>
<dbReference type="InterPro" id="IPR052177">
    <property type="entry name" value="Divisome_Glycosyl_Hydrolase"/>
</dbReference>
<dbReference type="RefSeq" id="WP_172173310.1">
    <property type="nucleotide sequence ID" value="NZ_CASGIA010000008.1"/>
</dbReference>
<dbReference type="EMBL" id="JABKKE010000001">
    <property type="protein sequence ID" value="NPE12778.1"/>
    <property type="molecule type" value="Genomic_DNA"/>
</dbReference>
<keyword evidence="1" id="KW-0732">Signal</keyword>
<name>A0ABX2ATH4_9BACT</name>
<dbReference type="Pfam" id="PF02638">
    <property type="entry name" value="GHL10"/>
    <property type="match status" value="2"/>
</dbReference>
<dbReference type="Proteomes" id="UP001193734">
    <property type="component" value="Unassembled WGS sequence"/>
</dbReference>
<evidence type="ECO:0000313" key="3">
    <source>
        <dbReference type="EMBL" id="NPE12778.1"/>
    </source>
</evidence>
<dbReference type="Gene3D" id="2.60.40.10">
    <property type="entry name" value="Immunoglobulins"/>
    <property type="match status" value="1"/>
</dbReference>
<dbReference type="GeneID" id="82156187"/>
<dbReference type="Gene3D" id="3.20.20.80">
    <property type="entry name" value="Glycosidases"/>
    <property type="match status" value="2"/>
</dbReference>
<feature type="domain" description="Glycosyl hydrolase-like 10" evidence="2">
    <location>
        <begin position="217"/>
        <end position="288"/>
    </location>
</feature>
<dbReference type="SUPFAM" id="SSF51445">
    <property type="entry name" value="(Trans)glycosidases"/>
    <property type="match status" value="1"/>
</dbReference>
<dbReference type="InterPro" id="IPR017853">
    <property type="entry name" value="GH"/>
</dbReference>
<organism evidence="3 4">
    <name type="scientific">Xylanibacter rodentium</name>
    <dbReference type="NCBI Taxonomy" id="2736289"/>
    <lineage>
        <taxon>Bacteria</taxon>
        <taxon>Pseudomonadati</taxon>
        <taxon>Bacteroidota</taxon>
        <taxon>Bacteroidia</taxon>
        <taxon>Bacteroidales</taxon>
        <taxon>Prevotellaceae</taxon>
        <taxon>Xylanibacter</taxon>
    </lineage>
</organism>
<evidence type="ECO:0000313" key="4">
    <source>
        <dbReference type="Proteomes" id="UP001193734"/>
    </source>
</evidence>
<reference evidence="3 4" key="1">
    <citation type="submission" date="2020-05" db="EMBL/GenBank/DDBJ databases">
        <title>Distinct polysaccharide utilization as determinants for interspecies competition between intestinal Prevotella spp.</title>
        <authorList>
            <person name="Galvez E.J.C."/>
            <person name="Iljazovic A."/>
            <person name="Strowig T."/>
        </authorList>
    </citation>
    <scope>NUCLEOTIDE SEQUENCE [LARGE SCALE GENOMIC DNA]</scope>
    <source>
        <strain evidence="3 4">PROD</strain>
    </source>
</reference>
<evidence type="ECO:0000256" key="1">
    <source>
        <dbReference type="ARBA" id="ARBA00022729"/>
    </source>
</evidence>
<protein>
    <submittedName>
        <fullName evidence="3">Family 10 glycosylhydrolase</fullName>
    </submittedName>
</protein>
<dbReference type="InterPro" id="IPR013783">
    <property type="entry name" value="Ig-like_fold"/>
</dbReference>
<accession>A0ABX2ATH4</accession>
<dbReference type="PANTHER" id="PTHR43405">
    <property type="entry name" value="GLYCOSYL HYDROLASE DIGH"/>
    <property type="match status" value="1"/>
</dbReference>
<proteinExistence type="predicted"/>
<keyword evidence="4" id="KW-1185">Reference proteome</keyword>
<feature type="domain" description="Glycosyl hydrolase-like 10" evidence="2">
    <location>
        <begin position="35"/>
        <end position="204"/>
    </location>
</feature>
<dbReference type="PANTHER" id="PTHR43405:SF1">
    <property type="entry name" value="GLYCOSYL HYDROLASE DIGH"/>
    <property type="match status" value="1"/>
</dbReference>
<evidence type="ECO:0000259" key="2">
    <source>
        <dbReference type="Pfam" id="PF02638"/>
    </source>
</evidence>